<gene>
    <name evidence="2" type="ORF">ACFSDA_13155</name>
</gene>
<keyword evidence="3" id="KW-1185">Reference proteome</keyword>
<feature type="signal peptide" evidence="1">
    <location>
        <begin position="1"/>
        <end position="34"/>
    </location>
</feature>
<dbReference type="InterPro" id="IPR006311">
    <property type="entry name" value="TAT_signal"/>
</dbReference>
<evidence type="ECO:0000256" key="1">
    <source>
        <dbReference type="SAM" id="SignalP"/>
    </source>
</evidence>
<accession>A0ABW4Q0T7</accession>
<dbReference type="Proteomes" id="UP001597280">
    <property type="component" value="Unassembled WGS sequence"/>
</dbReference>
<dbReference type="SUPFAM" id="SSF51445">
    <property type="entry name" value="(Trans)glycosidases"/>
    <property type="match status" value="1"/>
</dbReference>
<sequence>MTSASRIPRRSMLGMGAAAATAGAGLLAAPAAQAAPPGRTLALAADTTSILRNPLTGWVLYGTGSPSADYWTTYDALEIEGRDEPVRVADHAQTLYMRLSWTVLNPEEGVYGWDVHEGLRSMIQGARERDLRLAFRVVVDSRDKSSDFTPAWVRAAGAEGYETQTGSRTVWTPYPDDPVFRSSYETFLEAFAARFDDPDEVAFIDAYGLGKWGEGHSMRYLDPANRADVFHWNIDLYHRLFDHVPLAINYHRMIGAAGDWGPADPDSRGLLEYAFEKGCMLRHDAFGMSVYYGQWERDLAAEWIGRRPIVFEGGWVTKQHDFSVDPRGYETVEDVRRGEYEDAVEAHVNMLDFRMGETESWFRDVPDLVADFESQGGYRLQLEQVVLPPAERAGSCTIRHRWTNLGWGMFPNDLPQWGHRYRVAFALLDAADHRVLRTYVDEEAEPSDWLRGDHADHDLAVTLEPGAGERRVWAVAIVDTTKDGAPAIAIASHGEVTDDGWLLLTGD</sequence>
<evidence type="ECO:0000313" key="3">
    <source>
        <dbReference type="Proteomes" id="UP001597280"/>
    </source>
</evidence>
<dbReference type="EMBL" id="JBHUFL010000003">
    <property type="protein sequence ID" value="MFD1836015.1"/>
    <property type="molecule type" value="Genomic_DNA"/>
</dbReference>
<proteinExistence type="predicted"/>
<organism evidence="2 3">
    <name type="scientific">Brachybacterium rhamnosum</name>
    <dbReference type="NCBI Taxonomy" id="173361"/>
    <lineage>
        <taxon>Bacteria</taxon>
        <taxon>Bacillati</taxon>
        <taxon>Actinomycetota</taxon>
        <taxon>Actinomycetes</taxon>
        <taxon>Micrococcales</taxon>
        <taxon>Dermabacteraceae</taxon>
        <taxon>Brachybacterium</taxon>
    </lineage>
</organism>
<dbReference type="RefSeq" id="WP_343905280.1">
    <property type="nucleotide sequence ID" value="NZ_BAAAIS010000003.1"/>
</dbReference>
<dbReference type="Gene3D" id="3.20.20.80">
    <property type="entry name" value="Glycosidases"/>
    <property type="match status" value="1"/>
</dbReference>
<keyword evidence="1" id="KW-0732">Signal</keyword>
<evidence type="ECO:0000313" key="2">
    <source>
        <dbReference type="EMBL" id="MFD1836015.1"/>
    </source>
</evidence>
<reference evidence="3" key="1">
    <citation type="journal article" date="2019" name="Int. J. Syst. Evol. Microbiol.">
        <title>The Global Catalogue of Microorganisms (GCM) 10K type strain sequencing project: providing services to taxonomists for standard genome sequencing and annotation.</title>
        <authorList>
            <consortium name="The Broad Institute Genomics Platform"/>
            <consortium name="The Broad Institute Genome Sequencing Center for Infectious Disease"/>
            <person name="Wu L."/>
            <person name="Ma J."/>
        </authorList>
    </citation>
    <scope>NUCLEOTIDE SEQUENCE [LARGE SCALE GENOMIC DNA]</scope>
    <source>
        <strain evidence="3">JCM 11650</strain>
    </source>
</reference>
<comment type="caution">
    <text evidence="2">The sequence shown here is derived from an EMBL/GenBank/DDBJ whole genome shotgun (WGS) entry which is preliminary data.</text>
</comment>
<dbReference type="PROSITE" id="PS51318">
    <property type="entry name" value="TAT"/>
    <property type="match status" value="1"/>
</dbReference>
<dbReference type="InterPro" id="IPR017853">
    <property type="entry name" value="GH"/>
</dbReference>
<protein>
    <submittedName>
        <fullName evidence="2">DUF4832 domain-containing protein</fullName>
    </submittedName>
</protein>
<feature type="chain" id="PRO_5047266237" evidence="1">
    <location>
        <begin position="35"/>
        <end position="507"/>
    </location>
</feature>
<name>A0ABW4Q0T7_9MICO</name>